<organism evidence="1 2">
    <name type="scientific">Moorena producens PAL-8-15-08-1</name>
    <dbReference type="NCBI Taxonomy" id="1458985"/>
    <lineage>
        <taxon>Bacteria</taxon>
        <taxon>Bacillati</taxon>
        <taxon>Cyanobacteriota</taxon>
        <taxon>Cyanophyceae</taxon>
        <taxon>Coleofasciculales</taxon>
        <taxon>Coleofasciculaceae</taxon>
        <taxon>Moorena</taxon>
    </lineage>
</organism>
<proteinExistence type="predicted"/>
<dbReference type="KEGG" id="mpro:BJP34_33200"/>
<reference evidence="2" key="1">
    <citation type="submission" date="2016-10" db="EMBL/GenBank/DDBJ databases">
        <title>Comparative genomics uncovers the prolific and rare metabolic potential of the cyanobacterial genus Moorea.</title>
        <authorList>
            <person name="Leao T."/>
            <person name="Castelao G."/>
            <person name="Korobeynikov A."/>
            <person name="Monroe E.A."/>
            <person name="Podell S."/>
            <person name="Glukhov E."/>
            <person name="Allen E."/>
            <person name="Gerwick W.H."/>
            <person name="Gerwick L."/>
        </authorList>
    </citation>
    <scope>NUCLEOTIDE SEQUENCE [LARGE SCALE GENOMIC DNA]</scope>
    <source>
        <strain evidence="2">PAL-8-15-08-1</strain>
    </source>
</reference>
<evidence type="ECO:0000313" key="1">
    <source>
        <dbReference type="EMBL" id="AOX03642.1"/>
    </source>
</evidence>
<name>A0A1D8U174_9CYAN</name>
<dbReference type="Proteomes" id="UP000177870">
    <property type="component" value="Chromosome"/>
</dbReference>
<accession>A0A1D8U174</accession>
<dbReference type="EMBL" id="CP017599">
    <property type="protein sequence ID" value="AOX03642.1"/>
    <property type="molecule type" value="Genomic_DNA"/>
</dbReference>
<gene>
    <name evidence="1" type="ORF">BJP34_33200</name>
</gene>
<protein>
    <submittedName>
        <fullName evidence="1">Uncharacterized protein</fullName>
    </submittedName>
</protein>
<evidence type="ECO:0000313" key="2">
    <source>
        <dbReference type="Proteomes" id="UP000177870"/>
    </source>
</evidence>
<dbReference type="AlphaFoldDB" id="A0A1D8U174"/>
<sequence length="94" mass="11299">MCLKPRDKPAYSLTPIYYVSREKSRLLVKVEYRLWGVGQFKGYFIFLYKLSQIKSIAPNKNVNYRLWGLGEFKGYFIFLYKLSRIKSIAQQKFR</sequence>